<feature type="transmembrane region" description="Helical" evidence="12">
    <location>
        <begin position="138"/>
        <end position="158"/>
    </location>
</feature>
<comment type="similarity">
    <text evidence="12">Belongs to the NhaA Na(+)/H(+) (TC 2.A.33) antiporter family.</text>
</comment>
<evidence type="ECO:0000256" key="3">
    <source>
        <dbReference type="ARBA" id="ARBA00022448"/>
    </source>
</evidence>
<keyword evidence="4 12" id="KW-0050">Antiport</keyword>
<dbReference type="InterPro" id="IPR023171">
    <property type="entry name" value="Na/H_antiporter_dom_sf"/>
</dbReference>
<evidence type="ECO:0000313" key="16">
    <source>
        <dbReference type="Proteomes" id="UP001260072"/>
    </source>
</evidence>
<comment type="subcellular location">
    <subcellularLocation>
        <location evidence="1">Cell inner membrane</location>
        <topology evidence="1">Multi-pass membrane protein</topology>
    </subcellularLocation>
    <subcellularLocation>
        <location evidence="12">Cell membrane</location>
        <topology evidence="12">Multi-pass membrane protein</topology>
    </subcellularLocation>
</comment>
<evidence type="ECO:0000256" key="11">
    <source>
        <dbReference type="ARBA" id="ARBA00023201"/>
    </source>
</evidence>
<organism evidence="15 16">
    <name type="scientific">Agromyces indicus</name>
    <dbReference type="NCBI Taxonomy" id="758919"/>
    <lineage>
        <taxon>Bacteria</taxon>
        <taxon>Bacillati</taxon>
        <taxon>Actinomycetota</taxon>
        <taxon>Actinomycetes</taxon>
        <taxon>Micrococcales</taxon>
        <taxon>Microbacteriaceae</taxon>
        <taxon>Agromyces</taxon>
    </lineage>
</organism>
<dbReference type="RefSeq" id="WP_310519937.1">
    <property type="nucleotide sequence ID" value="NZ_BAABBS010000003.1"/>
</dbReference>
<dbReference type="EMBL" id="JAVKGS010000001">
    <property type="protein sequence ID" value="MDR5691313.1"/>
    <property type="molecule type" value="Genomic_DNA"/>
</dbReference>
<evidence type="ECO:0000256" key="1">
    <source>
        <dbReference type="ARBA" id="ARBA00004429"/>
    </source>
</evidence>
<feature type="transmembrane region" description="Helical" evidence="12">
    <location>
        <begin position="113"/>
        <end position="132"/>
    </location>
</feature>
<sequence length="618" mass="66133">MSAPAPAPAATTEGGRRRPRLHLGTGDRAAAALLLLATVLAIAWANSPWGETYEAFWGLPIELGVGEVVLRTDLHHFVNDALMTLFFFVVGLEVKREFTLGELTDRSRAIVPVVGAIAGLIVPALIFLAIAWPTGQAHAWGIVISMDTAFLLGALAIIGPKFPARLRAFLLTLAVVDDIGALLVIAVFYNTGFDPAPLAIAVVLMVAIALVRFLRAGRGIAYAVLGIALWFAVLAAGIHPTLAGVAVALLIPVFPPARSDVERTAELTQAFRESPNAAYAAAVNRSLRESISINDRLQGAWGPYISFLVLPIFALANAGVHLNAETIGAAVVSPLVWGIVAGLVVGKFVGITGAVAVVTATGLGRLAPGLRMPRIAGGAALSGIGFTISLFIVSLAFTDPELRDLGRVGVLAASVIAFLLGWAVFTVGDRLWPPQPVGKVLVRPFDPTRDHYRGRTDAPYQIVEYGDFECPFCSRATGSIDAVLEHFGDDVCWVWRHLPLEGVHAHAKDAAQAYEAAALQGRHLELARLMFANQDALETDDLCRYAAEIGLDVERFLDDLHSPKVVRRVEDDQLDAEVMDLHSTPTFFVGGVRHTGPWDSRSLIRALERSVETPRSIG</sequence>
<evidence type="ECO:0000256" key="10">
    <source>
        <dbReference type="ARBA" id="ARBA00023136"/>
    </source>
</evidence>
<keyword evidence="9 12" id="KW-0406">Ion transport</keyword>
<dbReference type="Pfam" id="PF13462">
    <property type="entry name" value="Thioredoxin_4"/>
    <property type="match status" value="1"/>
</dbReference>
<feature type="transmembrane region" description="Helical" evidence="12">
    <location>
        <begin position="335"/>
        <end position="363"/>
    </location>
</feature>
<feature type="transmembrane region" description="Helical" evidence="12">
    <location>
        <begin position="405"/>
        <end position="425"/>
    </location>
</feature>
<keyword evidence="16" id="KW-1185">Reference proteome</keyword>
<proteinExistence type="inferred from homology"/>
<dbReference type="PANTHER" id="PTHR30341:SF0">
    <property type="entry name" value="NA(+)_H(+) ANTIPORTER NHAA"/>
    <property type="match status" value="1"/>
</dbReference>
<name>A0ABU1FHT4_9MICO</name>
<evidence type="ECO:0000256" key="8">
    <source>
        <dbReference type="ARBA" id="ARBA00023053"/>
    </source>
</evidence>
<keyword evidence="3 12" id="KW-0813">Transport</keyword>
<evidence type="ECO:0000313" key="15">
    <source>
        <dbReference type="EMBL" id="MDR5691313.1"/>
    </source>
</evidence>
<dbReference type="HAMAP" id="MF_01844">
    <property type="entry name" value="NhaA"/>
    <property type="match status" value="1"/>
</dbReference>
<feature type="transmembrane region" description="Helical" evidence="12">
    <location>
        <begin position="221"/>
        <end position="254"/>
    </location>
</feature>
<feature type="transmembrane region" description="Helical" evidence="12">
    <location>
        <begin position="26"/>
        <end position="45"/>
    </location>
</feature>
<evidence type="ECO:0000256" key="6">
    <source>
        <dbReference type="ARBA" id="ARBA00022692"/>
    </source>
</evidence>
<keyword evidence="5 12" id="KW-1003">Cell membrane</keyword>
<keyword evidence="6 12" id="KW-0812">Transmembrane</keyword>
<keyword evidence="10 12" id="KW-0472">Membrane</keyword>
<comment type="function">
    <text evidence="12">Na(+)/H(+) antiporter that extrudes sodium in exchange for external protons.</text>
</comment>
<evidence type="ECO:0000256" key="5">
    <source>
        <dbReference type="ARBA" id="ARBA00022475"/>
    </source>
</evidence>
<feature type="region of interest" description="Disordered" evidence="13">
    <location>
        <begin position="1"/>
        <end position="21"/>
    </location>
</feature>
<dbReference type="InterPro" id="IPR004670">
    <property type="entry name" value="NhaA"/>
</dbReference>
<gene>
    <name evidence="12 15" type="primary">nhaA</name>
    <name evidence="15" type="ORF">RH861_04470</name>
</gene>
<evidence type="ECO:0000256" key="2">
    <source>
        <dbReference type="ARBA" id="ARBA00007006"/>
    </source>
</evidence>
<accession>A0ABU1FHT4</accession>
<dbReference type="SUPFAM" id="SSF52833">
    <property type="entry name" value="Thioredoxin-like"/>
    <property type="match status" value="1"/>
</dbReference>
<feature type="transmembrane region" description="Helical" evidence="12">
    <location>
        <begin position="170"/>
        <end position="189"/>
    </location>
</feature>
<evidence type="ECO:0000256" key="12">
    <source>
        <dbReference type="HAMAP-Rule" id="MF_01844"/>
    </source>
</evidence>
<feature type="domain" description="Thioredoxin" evidence="14">
    <location>
        <begin position="418"/>
        <end position="612"/>
    </location>
</feature>
<dbReference type="Gene3D" id="1.20.1530.10">
    <property type="entry name" value="Na+/H+ antiporter like domain"/>
    <property type="match status" value="1"/>
</dbReference>
<evidence type="ECO:0000256" key="13">
    <source>
        <dbReference type="SAM" id="MobiDB-lite"/>
    </source>
</evidence>
<feature type="transmembrane region" description="Helical" evidence="12">
    <location>
        <begin position="195"/>
        <end position="214"/>
    </location>
</feature>
<evidence type="ECO:0000256" key="9">
    <source>
        <dbReference type="ARBA" id="ARBA00023065"/>
    </source>
</evidence>
<dbReference type="PANTHER" id="PTHR30341">
    <property type="entry name" value="SODIUM ION/PROTON ANTIPORTER NHAA-RELATED"/>
    <property type="match status" value="1"/>
</dbReference>
<evidence type="ECO:0000256" key="7">
    <source>
        <dbReference type="ARBA" id="ARBA00022989"/>
    </source>
</evidence>
<dbReference type="NCBIfam" id="TIGR00773">
    <property type="entry name" value="NhaA"/>
    <property type="match status" value="1"/>
</dbReference>
<dbReference type="PROSITE" id="PS51352">
    <property type="entry name" value="THIOREDOXIN_2"/>
    <property type="match status" value="1"/>
</dbReference>
<protein>
    <recommendedName>
        <fullName evidence="12">Na(+)/H(+) antiporter NhaA</fullName>
    </recommendedName>
    <alternativeName>
        <fullName evidence="12">Sodium/proton antiporter NhaA</fullName>
    </alternativeName>
</protein>
<dbReference type="InterPro" id="IPR013766">
    <property type="entry name" value="Thioredoxin_domain"/>
</dbReference>
<feature type="transmembrane region" description="Helical" evidence="12">
    <location>
        <begin position="304"/>
        <end position="323"/>
    </location>
</feature>
<reference evidence="16" key="1">
    <citation type="submission" date="2023-07" db="EMBL/GenBank/DDBJ databases">
        <title>Description of three actinobacteria isolated from air of manufacturing shop in a pharmaceutical factory.</title>
        <authorList>
            <person name="Zhang D.-F."/>
        </authorList>
    </citation>
    <scope>NUCLEOTIDE SEQUENCE [LARGE SCALE GENOMIC DNA]</scope>
    <source>
        <strain evidence="16">CCTCC AB 2011122</strain>
    </source>
</reference>
<keyword evidence="8 12" id="KW-0915">Sodium</keyword>
<dbReference type="InterPro" id="IPR036249">
    <property type="entry name" value="Thioredoxin-like_sf"/>
</dbReference>
<dbReference type="InterPro" id="IPR012336">
    <property type="entry name" value="Thioredoxin-like_fold"/>
</dbReference>
<comment type="caution">
    <text evidence="15">The sequence shown here is derived from an EMBL/GenBank/DDBJ whole genome shotgun (WGS) entry which is preliminary data.</text>
</comment>
<feature type="transmembrane region" description="Helical" evidence="12">
    <location>
        <begin position="375"/>
        <end position="398"/>
    </location>
</feature>
<comment type="catalytic activity">
    <reaction evidence="12">
        <text>Na(+)(in) + 2 H(+)(out) = Na(+)(out) + 2 H(+)(in)</text>
        <dbReference type="Rhea" id="RHEA:29251"/>
        <dbReference type="ChEBI" id="CHEBI:15378"/>
        <dbReference type="ChEBI" id="CHEBI:29101"/>
    </reaction>
</comment>
<dbReference type="Proteomes" id="UP001260072">
    <property type="component" value="Unassembled WGS sequence"/>
</dbReference>
<evidence type="ECO:0000256" key="4">
    <source>
        <dbReference type="ARBA" id="ARBA00022449"/>
    </source>
</evidence>
<dbReference type="Gene3D" id="3.40.30.10">
    <property type="entry name" value="Glutaredoxin"/>
    <property type="match status" value="1"/>
</dbReference>
<keyword evidence="7 12" id="KW-1133">Transmembrane helix</keyword>
<dbReference type="Pfam" id="PF06965">
    <property type="entry name" value="Na_H_antiport_1"/>
    <property type="match status" value="1"/>
</dbReference>
<evidence type="ECO:0000259" key="14">
    <source>
        <dbReference type="PROSITE" id="PS51352"/>
    </source>
</evidence>
<keyword evidence="11 12" id="KW-0739">Sodium transport</keyword>
<comment type="similarity">
    <text evidence="2">In the N-terminal section; belongs to the NhaA Na(+)/H(+) (TC 2.A.33) antiporter family.</text>
</comment>
<feature type="compositionally biased region" description="Low complexity" evidence="13">
    <location>
        <begin position="1"/>
        <end position="10"/>
    </location>
</feature>